<protein>
    <submittedName>
        <fullName evidence="1">SAM-dependent methyltransferase</fullName>
    </submittedName>
</protein>
<dbReference type="AlphaFoldDB" id="A0A919XVC2"/>
<dbReference type="GO" id="GO:0160105">
    <property type="term" value="F:tRNA (adenine(22)-N1)-methyltransferase activity"/>
    <property type="evidence" value="ECO:0007669"/>
    <property type="project" value="InterPro"/>
</dbReference>
<dbReference type="Proteomes" id="UP000681162">
    <property type="component" value="Unassembled WGS sequence"/>
</dbReference>
<comment type="caution">
    <text evidence="1">The sequence shown here is derived from an EMBL/GenBank/DDBJ whole genome shotgun (WGS) entry which is preliminary data.</text>
</comment>
<proteinExistence type="predicted"/>
<dbReference type="GO" id="GO:0032259">
    <property type="term" value="P:methylation"/>
    <property type="evidence" value="ECO:0007669"/>
    <property type="project" value="UniProtKB-KW"/>
</dbReference>
<gene>
    <name evidence="1" type="ORF">J41TS12_39820</name>
</gene>
<dbReference type="Gene3D" id="3.40.50.150">
    <property type="entry name" value="Vaccinia Virus protein VP39"/>
    <property type="match status" value="1"/>
</dbReference>
<dbReference type="SUPFAM" id="SSF53335">
    <property type="entry name" value="S-adenosyl-L-methionine-dependent methyltransferases"/>
    <property type="match status" value="1"/>
</dbReference>
<dbReference type="Pfam" id="PF04816">
    <property type="entry name" value="TrmK"/>
    <property type="match status" value="1"/>
</dbReference>
<dbReference type="PANTHER" id="PTHR38451:SF1">
    <property type="entry name" value="TRNA (ADENINE(22)-N(1))-METHYLTRANSFERASE"/>
    <property type="match status" value="1"/>
</dbReference>
<name>A0A919XVC2_9BACL</name>
<dbReference type="RefSeq" id="WP_212942107.1">
    <property type="nucleotide sequence ID" value="NZ_BORR01000018.1"/>
</dbReference>
<sequence length="253" mass="27654">MKLSARLIQIAGRLPMGCKLADIGSDHALLPVYAVKNGLALSAVAGEVNEGPLKAAQQQVAQAGLTSSIAVRKGDGLAVITPGEVDTITIAGMGGALIASILEAGQEKLEGVHTLVLQPNVGEDLVRRWLLRHEWALTEESILEEDGKIYEILTAKRLPDSTGFNARLYAPRSLPGSKMKLTEELLLLLGPWLIEEPNAVWFEKWHGEIKQLERIRSSVASSSHEASRVKEQELSELARQLREVMECLQKDKQ</sequence>
<reference evidence="1 2" key="1">
    <citation type="submission" date="2021-03" db="EMBL/GenBank/DDBJ databases">
        <title>Antimicrobial resistance genes in bacteria isolated from Japanese honey, and their potential for conferring macrolide and lincosamide resistance in the American foulbrood pathogen Paenibacillus larvae.</title>
        <authorList>
            <person name="Okamoto M."/>
            <person name="Kumagai M."/>
            <person name="Kanamori H."/>
            <person name="Takamatsu D."/>
        </authorList>
    </citation>
    <scope>NUCLEOTIDE SEQUENCE [LARGE SCALE GENOMIC DNA]</scope>
    <source>
        <strain evidence="1 2">J41TS12</strain>
    </source>
</reference>
<organism evidence="1 2">
    <name type="scientific">Paenibacillus antibioticophila</name>
    <dbReference type="NCBI Taxonomy" id="1274374"/>
    <lineage>
        <taxon>Bacteria</taxon>
        <taxon>Bacillati</taxon>
        <taxon>Bacillota</taxon>
        <taxon>Bacilli</taxon>
        <taxon>Bacillales</taxon>
        <taxon>Paenibacillaceae</taxon>
        <taxon>Paenibacillus</taxon>
    </lineage>
</organism>
<keyword evidence="1" id="KW-0489">Methyltransferase</keyword>
<evidence type="ECO:0000313" key="2">
    <source>
        <dbReference type="Proteomes" id="UP000681162"/>
    </source>
</evidence>
<keyword evidence="2" id="KW-1185">Reference proteome</keyword>
<dbReference type="InterPro" id="IPR029063">
    <property type="entry name" value="SAM-dependent_MTases_sf"/>
</dbReference>
<dbReference type="Gene3D" id="1.10.287.1890">
    <property type="match status" value="1"/>
</dbReference>
<keyword evidence="1" id="KW-0808">Transferase</keyword>
<dbReference type="EMBL" id="BORR01000018">
    <property type="protein sequence ID" value="GIO39121.1"/>
    <property type="molecule type" value="Genomic_DNA"/>
</dbReference>
<dbReference type="InterPro" id="IPR006901">
    <property type="entry name" value="TrmK"/>
</dbReference>
<evidence type="ECO:0000313" key="1">
    <source>
        <dbReference type="EMBL" id="GIO39121.1"/>
    </source>
</evidence>
<dbReference type="PANTHER" id="PTHR38451">
    <property type="entry name" value="TRNA (ADENINE(22)-N(1))-METHYLTRANSFERASE"/>
    <property type="match status" value="1"/>
</dbReference>
<dbReference type="PIRSF" id="PIRSF018637">
    <property type="entry name" value="TrmK"/>
    <property type="match status" value="1"/>
</dbReference>
<accession>A0A919XVC2</accession>